<organism evidence="7 8">
    <name type="scientific">Planktosalinus lacus</name>
    <dbReference type="NCBI Taxonomy" id="1526573"/>
    <lineage>
        <taxon>Bacteria</taxon>
        <taxon>Pseudomonadati</taxon>
        <taxon>Bacteroidota</taxon>
        <taxon>Flavobacteriia</taxon>
        <taxon>Flavobacteriales</taxon>
        <taxon>Flavobacteriaceae</taxon>
        <taxon>Planktosalinus</taxon>
    </lineage>
</organism>
<reference evidence="7" key="2">
    <citation type="submission" date="2020-09" db="EMBL/GenBank/DDBJ databases">
        <authorList>
            <person name="Sun Q."/>
            <person name="Zhou Y."/>
        </authorList>
    </citation>
    <scope>NUCLEOTIDE SEQUENCE</scope>
    <source>
        <strain evidence="7">CGMCC 1.12924</strain>
    </source>
</reference>
<evidence type="ECO:0000256" key="6">
    <source>
        <dbReference type="PIRSR" id="PIRSR602678-1"/>
    </source>
</evidence>
<evidence type="ECO:0000256" key="1">
    <source>
        <dbReference type="ARBA" id="ARBA00006964"/>
    </source>
</evidence>
<feature type="binding site" evidence="6">
    <location>
        <position position="65"/>
    </location>
    <ligand>
        <name>a divalent metal cation</name>
        <dbReference type="ChEBI" id="CHEBI:60240"/>
        <label>1</label>
    </ligand>
</feature>
<keyword evidence="4 5" id="KW-0479">Metal-binding</keyword>
<dbReference type="PANTHER" id="PTHR13799">
    <property type="entry name" value="NGG1 INTERACTING FACTOR 3"/>
    <property type="match status" value="1"/>
</dbReference>
<dbReference type="Gene3D" id="3.30.70.120">
    <property type="match status" value="1"/>
</dbReference>
<evidence type="ECO:0000256" key="3">
    <source>
        <dbReference type="ARBA" id="ARBA00022112"/>
    </source>
</evidence>
<dbReference type="SUPFAM" id="SSF102705">
    <property type="entry name" value="NIF3 (NGG1p interacting factor 3)-like"/>
    <property type="match status" value="1"/>
</dbReference>
<proteinExistence type="inferred from homology"/>
<comment type="caution">
    <text evidence="7">The sequence shown here is derived from an EMBL/GenBank/DDBJ whole genome shotgun (WGS) entry which is preliminary data.</text>
</comment>
<evidence type="ECO:0000313" key="8">
    <source>
        <dbReference type="Proteomes" id="UP000652231"/>
    </source>
</evidence>
<feature type="binding site" evidence="6">
    <location>
        <position position="327"/>
    </location>
    <ligand>
        <name>a divalent metal cation</name>
        <dbReference type="ChEBI" id="CHEBI:60240"/>
        <label>1</label>
    </ligand>
</feature>
<dbReference type="GO" id="GO:0046872">
    <property type="term" value="F:metal ion binding"/>
    <property type="evidence" value="ECO:0007669"/>
    <property type="project" value="UniProtKB-UniRule"/>
</dbReference>
<evidence type="ECO:0000256" key="4">
    <source>
        <dbReference type="ARBA" id="ARBA00022723"/>
    </source>
</evidence>
<evidence type="ECO:0000256" key="2">
    <source>
        <dbReference type="ARBA" id="ARBA00011643"/>
    </source>
</evidence>
<keyword evidence="8" id="KW-1185">Reference proteome</keyword>
<name>A0A8J2V8P1_9FLAO</name>
<sequence>MIIQQVINFFEELAPTYYAEEYDNVGLLVGDKNTEITSILVTHDTLEEVVDEAIEKNCNLIVSFHPIIFSGLKKITGKTYVEKTIIKAIQNNIAIFAIHTALDNNWNGVNAIICNKLGLINKSILIPKKATIKKLVTFVPKDDANKLRESLFSAGAGTIGNYDHCSFNLEGTGTFRAGKNTNPTLGKIGKTHQETETQIGITYPAHLEGNIIQALKSNHPYEEVAYEIMTLENHNQKIGSGMIAELPKPMPELDFLKLVKDKMNTGCIKHSKFLNKSITKIAVLGGSGSFAIDAAKHSGADIYLTADLKYHDFYKAENEFIIADIGHYESEQFTKNELVEFLSKKITNFAPAFEKGNIKISEVNTNPIKYL</sequence>
<dbReference type="AlphaFoldDB" id="A0A8J2V8P1"/>
<feature type="binding site" evidence="6">
    <location>
        <position position="103"/>
    </location>
    <ligand>
        <name>a divalent metal cation</name>
        <dbReference type="ChEBI" id="CHEBI:60240"/>
        <label>1</label>
    </ligand>
</feature>
<reference evidence="7" key="1">
    <citation type="journal article" date="2014" name="Int. J. Syst. Evol. Microbiol.">
        <title>Complete genome sequence of Corynebacterium casei LMG S-19264T (=DSM 44701T), isolated from a smear-ripened cheese.</title>
        <authorList>
            <consortium name="US DOE Joint Genome Institute (JGI-PGF)"/>
            <person name="Walter F."/>
            <person name="Albersmeier A."/>
            <person name="Kalinowski J."/>
            <person name="Ruckert C."/>
        </authorList>
    </citation>
    <scope>NUCLEOTIDE SEQUENCE</scope>
    <source>
        <strain evidence="7">CGMCC 1.12924</strain>
    </source>
</reference>
<dbReference type="InterPro" id="IPR002678">
    <property type="entry name" value="DUF34/NIF3"/>
</dbReference>
<dbReference type="RefSeq" id="WP_188440017.1">
    <property type="nucleotide sequence ID" value="NZ_BMGK01000003.1"/>
</dbReference>
<gene>
    <name evidence="7" type="primary">yqfO</name>
    <name evidence="7" type="ORF">GCM10011312_09450</name>
</gene>
<dbReference type="InterPro" id="IPR017221">
    <property type="entry name" value="DUF34/NIF3_bac"/>
</dbReference>
<dbReference type="InterPro" id="IPR036069">
    <property type="entry name" value="DUF34/NIF3_sf"/>
</dbReference>
<dbReference type="GO" id="GO:0005737">
    <property type="term" value="C:cytoplasm"/>
    <property type="evidence" value="ECO:0007669"/>
    <property type="project" value="TreeGrafter"/>
</dbReference>
<comment type="subunit">
    <text evidence="2">Homohexamer.</text>
</comment>
<comment type="similarity">
    <text evidence="1 5">Belongs to the GTP cyclohydrolase I type 2/NIF3 family.</text>
</comment>
<evidence type="ECO:0000313" key="7">
    <source>
        <dbReference type="EMBL" id="GGD87530.1"/>
    </source>
</evidence>
<dbReference type="InterPro" id="IPR015867">
    <property type="entry name" value="N-reg_PII/ATP_PRibTrfase_C"/>
</dbReference>
<dbReference type="Proteomes" id="UP000652231">
    <property type="component" value="Unassembled WGS sequence"/>
</dbReference>
<feature type="binding site" evidence="6">
    <location>
        <position position="331"/>
    </location>
    <ligand>
        <name>a divalent metal cation</name>
        <dbReference type="ChEBI" id="CHEBI:60240"/>
        <label>1</label>
    </ligand>
</feature>
<dbReference type="NCBIfam" id="TIGR00486">
    <property type="entry name" value="YbgI_SA1388"/>
    <property type="match status" value="1"/>
</dbReference>
<protein>
    <recommendedName>
        <fullName evidence="3 5">GTP cyclohydrolase 1 type 2 homolog</fullName>
    </recommendedName>
</protein>
<dbReference type="Gene3D" id="3.40.1390.30">
    <property type="entry name" value="NIF3 (NGG1p interacting factor 3)-like"/>
    <property type="match status" value="1"/>
</dbReference>
<dbReference type="PANTHER" id="PTHR13799:SF14">
    <property type="entry name" value="GTP CYCLOHYDROLASE 1 TYPE 2 HOMOLOG"/>
    <property type="match status" value="1"/>
</dbReference>
<dbReference type="EMBL" id="BMGK01000003">
    <property type="protein sequence ID" value="GGD87530.1"/>
    <property type="molecule type" value="Genomic_DNA"/>
</dbReference>
<dbReference type="Pfam" id="PF01784">
    <property type="entry name" value="DUF34_NIF3"/>
    <property type="match status" value="1"/>
</dbReference>
<evidence type="ECO:0000256" key="5">
    <source>
        <dbReference type="PIRNR" id="PIRNR037489"/>
    </source>
</evidence>
<accession>A0A8J2V8P1</accession>
<dbReference type="PIRSF" id="PIRSF037489">
    <property type="entry name" value="UCP037489_NIF3_YqfO"/>
    <property type="match status" value="1"/>
</dbReference>
<dbReference type="FunFam" id="3.40.1390.30:FF:000001">
    <property type="entry name" value="GTP cyclohydrolase 1 type 2"/>
    <property type="match status" value="1"/>
</dbReference>